<dbReference type="InterPro" id="IPR039355">
    <property type="entry name" value="Transcription_factor_GATA"/>
</dbReference>
<dbReference type="PANTHER" id="PTHR10071">
    <property type="entry name" value="TRANSCRIPTION FACTOR GATA FAMILY MEMBER"/>
    <property type="match status" value="1"/>
</dbReference>
<organism evidence="14 15">
    <name type="scientific">Tetranychus urticae</name>
    <name type="common">Two-spotted spider mite</name>
    <dbReference type="NCBI Taxonomy" id="32264"/>
    <lineage>
        <taxon>Eukaryota</taxon>
        <taxon>Metazoa</taxon>
        <taxon>Ecdysozoa</taxon>
        <taxon>Arthropoda</taxon>
        <taxon>Chelicerata</taxon>
        <taxon>Arachnida</taxon>
        <taxon>Acari</taxon>
        <taxon>Acariformes</taxon>
        <taxon>Trombidiformes</taxon>
        <taxon>Prostigmata</taxon>
        <taxon>Eleutherengona</taxon>
        <taxon>Raphignathae</taxon>
        <taxon>Tetranychoidea</taxon>
        <taxon>Tetranychidae</taxon>
        <taxon>Tetranychus</taxon>
    </lineage>
</organism>
<dbReference type="EnsemblMetazoa" id="tetur14g03020.1">
    <property type="protein sequence ID" value="tetur14g03020.1"/>
    <property type="gene ID" value="tetur14g03020"/>
</dbReference>
<dbReference type="CDD" id="cd00202">
    <property type="entry name" value="ZnF_GATA"/>
    <property type="match status" value="2"/>
</dbReference>
<keyword evidence="8" id="KW-0010">Activator</keyword>
<dbReference type="Gene3D" id="3.30.50.10">
    <property type="entry name" value="Erythroid Transcription Factor GATA-1, subunit A"/>
    <property type="match status" value="2"/>
</dbReference>
<evidence type="ECO:0000256" key="3">
    <source>
        <dbReference type="ARBA" id="ARBA00022737"/>
    </source>
</evidence>
<evidence type="ECO:0000256" key="1">
    <source>
        <dbReference type="ARBA" id="ARBA00004123"/>
    </source>
</evidence>
<dbReference type="InterPro" id="IPR000679">
    <property type="entry name" value="Znf_GATA"/>
</dbReference>
<keyword evidence="10" id="KW-0539">Nucleus</keyword>
<feature type="region of interest" description="Disordered" evidence="12">
    <location>
        <begin position="33"/>
        <end position="52"/>
    </location>
</feature>
<keyword evidence="9" id="KW-0804">Transcription</keyword>
<keyword evidence="3" id="KW-0677">Repeat</keyword>
<dbReference type="GO" id="GO:0000981">
    <property type="term" value="F:DNA-binding transcription factor activity, RNA polymerase II-specific"/>
    <property type="evidence" value="ECO:0007669"/>
    <property type="project" value="TreeGrafter"/>
</dbReference>
<dbReference type="GO" id="GO:0045165">
    <property type="term" value="P:cell fate commitment"/>
    <property type="evidence" value="ECO:0007669"/>
    <property type="project" value="TreeGrafter"/>
</dbReference>
<evidence type="ECO:0000256" key="11">
    <source>
        <dbReference type="PROSITE-ProRule" id="PRU00094"/>
    </source>
</evidence>
<keyword evidence="5" id="KW-0862">Zinc</keyword>
<dbReference type="FunFam" id="3.30.50.10:FF:000032">
    <property type="entry name" value="Transcription factor GATA-3"/>
    <property type="match status" value="1"/>
</dbReference>
<dbReference type="GO" id="GO:0008270">
    <property type="term" value="F:zinc ion binding"/>
    <property type="evidence" value="ECO:0007669"/>
    <property type="project" value="UniProtKB-KW"/>
</dbReference>
<dbReference type="GO" id="GO:0045944">
    <property type="term" value="P:positive regulation of transcription by RNA polymerase II"/>
    <property type="evidence" value="ECO:0007669"/>
    <property type="project" value="TreeGrafter"/>
</dbReference>
<evidence type="ECO:0000256" key="12">
    <source>
        <dbReference type="SAM" id="MobiDB-lite"/>
    </source>
</evidence>
<reference evidence="15" key="1">
    <citation type="submission" date="2011-08" db="EMBL/GenBank/DDBJ databases">
        <authorList>
            <person name="Rombauts S."/>
        </authorList>
    </citation>
    <scope>NUCLEOTIDE SEQUENCE</scope>
    <source>
        <strain evidence="15">London</strain>
    </source>
</reference>
<evidence type="ECO:0000256" key="6">
    <source>
        <dbReference type="ARBA" id="ARBA00023015"/>
    </source>
</evidence>
<dbReference type="PRINTS" id="PR00619">
    <property type="entry name" value="GATAZNFINGER"/>
</dbReference>
<evidence type="ECO:0000256" key="4">
    <source>
        <dbReference type="ARBA" id="ARBA00022771"/>
    </source>
</evidence>
<comment type="subcellular location">
    <subcellularLocation>
        <location evidence="1">Nucleus</location>
    </subcellularLocation>
</comment>
<keyword evidence="4 11" id="KW-0863">Zinc-finger</keyword>
<sequence length="324" mass="34654">MFQNFVTGPPYSNSGNQQNPYIGLYRGQYVSSDSDNSGLRASPSWASGSSNCNSDDNPYHSSHCNNSISGRLQFQAPLASSNHLSSSNLNSEGRECVNCGATSTPLWRRDGTGHYLCNACGLYHKMNGQNRPLIKPKRRLSASRRAGTSCANCKTSTTTLWRRNQNGEPVCNACGLYYKLHNVNRPLTMKKDGIQTRNRKLSSKGKKKKGLLPITEVPHLKPLDPSKPFCSFAPTHGHLSSAMSSMSAMSAVNHYVHGAGNMPLGMGGSHFMSSHTGMHMGPNQHHPGHGLSALSFQASGQILGSMGAGGLGLPSTSSMVGAMA</sequence>
<name>T1KLN0_TETUR</name>
<dbReference type="PROSITE" id="PS50114">
    <property type="entry name" value="GATA_ZN_FINGER_2"/>
    <property type="match status" value="2"/>
</dbReference>
<reference evidence="14" key="2">
    <citation type="submission" date="2015-06" db="UniProtKB">
        <authorList>
            <consortium name="EnsemblMetazoa"/>
        </authorList>
    </citation>
    <scope>IDENTIFICATION</scope>
</reference>
<feature type="domain" description="GATA-type" evidence="13">
    <location>
        <begin position="144"/>
        <end position="197"/>
    </location>
</feature>
<proteinExistence type="predicted"/>
<evidence type="ECO:0000313" key="14">
    <source>
        <dbReference type="EnsemblMetazoa" id="tetur14g03020.1"/>
    </source>
</evidence>
<evidence type="ECO:0000256" key="10">
    <source>
        <dbReference type="ARBA" id="ARBA00023242"/>
    </source>
</evidence>
<dbReference type="EMBL" id="CAEY01000211">
    <property type="status" value="NOT_ANNOTATED_CDS"/>
    <property type="molecule type" value="Genomic_DNA"/>
</dbReference>
<dbReference type="SMART" id="SM00401">
    <property type="entry name" value="ZnF_GATA"/>
    <property type="match status" value="2"/>
</dbReference>
<evidence type="ECO:0000256" key="9">
    <source>
        <dbReference type="ARBA" id="ARBA00023163"/>
    </source>
</evidence>
<dbReference type="GO" id="GO:0000978">
    <property type="term" value="F:RNA polymerase II cis-regulatory region sequence-specific DNA binding"/>
    <property type="evidence" value="ECO:0007669"/>
    <property type="project" value="TreeGrafter"/>
</dbReference>
<evidence type="ECO:0000259" key="13">
    <source>
        <dbReference type="PROSITE" id="PS50114"/>
    </source>
</evidence>
<evidence type="ECO:0000256" key="8">
    <source>
        <dbReference type="ARBA" id="ARBA00023159"/>
    </source>
</evidence>
<dbReference type="FunFam" id="3.30.50.10:FF:000001">
    <property type="entry name" value="GATA transcription factor (GATAd)"/>
    <property type="match status" value="1"/>
</dbReference>
<evidence type="ECO:0000256" key="7">
    <source>
        <dbReference type="ARBA" id="ARBA00023125"/>
    </source>
</evidence>
<dbReference type="SUPFAM" id="SSF57716">
    <property type="entry name" value="Glucocorticoid receptor-like (DNA-binding domain)"/>
    <property type="match status" value="2"/>
</dbReference>
<dbReference type="PANTHER" id="PTHR10071:SF281">
    <property type="entry name" value="BOX A-BINDING FACTOR-RELATED"/>
    <property type="match status" value="1"/>
</dbReference>
<dbReference type="eggNOG" id="KOG1601">
    <property type="taxonomic scope" value="Eukaryota"/>
</dbReference>
<keyword evidence="7" id="KW-0238">DNA-binding</keyword>
<keyword evidence="6" id="KW-0805">Transcription regulation</keyword>
<accession>T1KLN0</accession>
<keyword evidence="15" id="KW-1185">Reference proteome</keyword>
<dbReference type="Proteomes" id="UP000015104">
    <property type="component" value="Unassembled WGS sequence"/>
</dbReference>
<dbReference type="GO" id="GO:0000122">
    <property type="term" value="P:negative regulation of transcription by RNA polymerase II"/>
    <property type="evidence" value="ECO:0007669"/>
    <property type="project" value="TreeGrafter"/>
</dbReference>
<evidence type="ECO:0000256" key="2">
    <source>
        <dbReference type="ARBA" id="ARBA00022723"/>
    </source>
</evidence>
<dbReference type="AlphaFoldDB" id="T1KLN0"/>
<feature type="domain" description="GATA-type" evidence="13">
    <location>
        <begin position="90"/>
        <end position="144"/>
    </location>
</feature>
<dbReference type="HOGENOM" id="CLU_027524_2_0_1"/>
<dbReference type="InterPro" id="IPR013088">
    <property type="entry name" value="Znf_NHR/GATA"/>
</dbReference>
<evidence type="ECO:0000256" key="5">
    <source>
        <dbReference type="ARBA" id="ARBA00022833"/>
    </source>
</evidence>
<evidence type="ECO:0000313" key="15">
    <source>
        <dbReference type="Proteomes" id="UP000015104"/>
    </source>
</evidence>
<dbReference type="STRING" id="32264.T1KLN0"/>
<protein>
    <recommendedName>
        <fullName evidence="13">GATA-type domain-containing protein</fullName>
    </recommendedName>
</protein>
<keyword evidence="2" id="KW-0479">Metal-binding</keyword>
<dbReference type="Pfam" id="PF00320">
    <property type="entry name" value="GATA"/>
    <property type="match status" value="2"/>
</dbReference>
<dbReference type="GO" id="GO:0005634">
    <property type="term" value="C:nucleus"/>
    <property type="evidence" value="ECO:0007669"/>
    <property type="project" value="UniProtKB-SubCell"/>
</dbReference>
<dbReference type="PROSITE" id="PS00344">
    <property type="entry name" value="GATA_ZN_FINGER_1"/>
    <property type="match status" value="2"/>
</dbReference>